<evidence type="ECO:0000313" key="2">
    <source>
        <dbReference type="EMBL" id="MDE47638.1"/>
    </source>
</evidence>
<feature type="region of interest" description="Disordered" evidence="1">
    <location>
        <begin position="138"/>
        <end position="227"/>
    </location>
</feature>
<gene>
    <name evidence="2" type="ORF">g.3421</name>
</gene>
<name>A0A6G1SB60_9ACAR</name>
<evidence type="ECO:0000256" key="1">
    <source>
        <dbReference type="SAM" id="MobiDB-lite"/>
    </source>
</evidence>
<proteinExistence type="predicted"/>
<dbReference type="AlphaFoldDB" id="A0A6G1SB60"/>
<protein>
    <submittedName>
        <fullName evidence="2">Uncharacterized protein</fullName>
    </submittedName>
</protein>
<reference evidence="2" key="1">
    <citation type="submission" date="2018-10" db="EMBL/GenBank/DDBJ databases">
        <title>Transcriptome assembly of Aceria tosichella (Wheat curl mite) Type 2.</title>
        <authorList>
            <person name="Scully E.D."/>
            <person name="Geib S.M."/>
            <person name="Palmer N.A."/>
            <person name="Gupta A.K."/>
            <person name="Sarath G."/>
            <person name="Tatineni S."/>
        </authorList>
    </citation>
    <scope>NUCLEOTIDE SEQUENCE</scope>
    <source>
        <strain evidence="2">LincolnNE</strain>
    </source>
</reference>
<organism evidence="2">
    <name type="scientific">Aceria tosichella</name>
    <name type="common">wheat curl mite</name>
    <dbReference type="NCBI Taxonomy" id="561515"/>
    <lineage>
        <taxon>Eukaryota</taxon>
        <taxon>Metazoa</taxon>
        <taxon>Ecdysozoa</taxon>
        <taxon>Arthropoda</taxon>
        <taxon>Chelicerata</taxon>
        <taxon>Arachnida</taxon>
        <taxon>Acari</taxon>
        <taxon>Acariformes</taxon>
        <taxon>Trombidiformes</taxon>
        <taxon>Prostigmata</taxon>
        <taxon>Eupodina</taxon>
        <taxon>Eriophyoidea</taxon>
        <taxon>Eriophyidae</taxon>
        <taxon>Eriophyinae</taxon>
        <taxon>Aceriini</taxon>
        <taxon>Aceria</taxon>
    </lineage>
</organism>
<dbReference type="EMBL" id="GGYP01002867">
    <property type="protein sequence ID" value="MDE47638.1"/>
    <property type="molecule type" value="Transcribed_RNA"/>
</dbReference>
<accession>A0A6G1SB60</accession>
<sequence>MEVSTITNTERLGGSDSLQFQKTNHVLSSSSSSSPSRACLQTDITTIETKATSNATNNNNHYDEKLMADITQTLETLLVQVESEDVYPIVTATTSQTSIYDSCTTKVPLISPVKDDDEDVNKTKDIVMLRNLEITPPPQDLIIKATPSPNATKDIENNTAKNRRSSKRTQSEQSDESSVSVRSKRQRRQTELFQVDSVQKTNSSSSSSRKQPKPDTPQIKQQPEEQRFQDVIFYEKGDHLAIRNEENTFYLCQLTENVRVQKPFVKVRWLDTQDDGKTYFLTSHYDKVPQKSIIMPVTLGKLRSDKKSKQIFTIDDQIKDSVLDRLKRSINMPAE</sequence>